<gene>
    <name evidence="1" type="ORF">E4P82_06525</name>
</gene>
<dbReference type="InterPro" id="IPR001646">
    <property type="entry name" value="5peptide_repeat"/>
</dbReference>
<dbReference type="SUPFAM" id="SSF141571">
    <property type="entry name" value="Pentapeptide repeat-like"/>
    <property type="match status" value="1"/>
</dbReference>
<keyword evidence="2" id="KW-1185">Reference proteome</keyword>
<name>A0ABX1TJQ1_9GAMM</name>
<dbReference type="Pfam" id="PF00805">
    <property type="entry name" value="Pentapeptide"/>
    <property type="match status" value="2"/>
</dbReference>
<proteinExistence type="predicted"/>
<evidence type="ECO:0000313" key="1">
    <source>
        <dbReference type="EMBL" id="NMQ18894.1"/>
    </source>
</evidence>
<comment type="caution">
    <text evidence="1">The sequence shown here is derived from an EMBL/GenBank/DDBJ whole genome shotgun (WGS) entry which is preliminary data.</text>
</comment>
<organism evidence="1 2">
    <name type="scientific">Candidatus Competibacter phosphatis</name>
    <dbReference type="NCBI Taxonomy" id="221280"/>
    <lineage>
        <taxon>Bacteria</taxon>
        <taxon>Pseudomonadati</taxon>
        <taxon>Pseudomonadota</taxon>
        <taxon>Gammaproteobacteria</taxon>
        <taxon>Candidatus Competibacteraceae</taxon>
        <taxon>Candidatus Competibacter</taxon>
    </lineage>
</organism>
<evidence type="ECO:0000313" key="2">
    <source>
        <dbReference type="Proteomes" id="UP000760480"/>
    </source>
</evidence>
<sequence>MVNQFAMLVWYWRPFLGAPLLIWRSKIAFDQAQTAQERMITDRFSKAVDQLGTVRRVPHNQSASETGVKSSWEEERPNIEVRLGGLYTLQRISEDSLPDHIRVIETICSYVRLNSLRQAITDEDAKPPRLDIDIEVALNILGKRSYERCVFEMNNLLPLYLMRATLPNSNLNSLKFPFADFQSCDLRYTTLRYTDLRQAWLEWTNFQFADFHKCRLHRASLRGADLRNTNVTMEALKLAHGVKSGFGETKLPGGIEPPDHWFEAPTAEKDSEASIAAYMTHYRKFLEFDKSAWRPELGKKIKIDEVRLDENP</sequence>
<dbReference type="EMBL" id="SPMZ01000016">
    <property type="protein sequence ID" value="NMQ18894.1"/>
    <property type="molecule type" value="Genomic_DNA"/>
</dbReference>
<dbReference type="Proteomes" id="UP000760480">
    <property type="component" value="Unassembled WGS sequence"/>
</dbReference>
<reference evidence="1 2" key="1">
    <citation type="submission" date="2019-03" db="EMBL/GenBank/DDBJ databases">
        <title>Metabolic reconstructions from genomes of highly enriched 'Candidatus Accumulibacter' and 'Candidatus Competibacter' bioreactor populations.</title>
        <authorList>
            <person name="Annavajhala M.K."/>
            <person name="Welles L."/>
            <person name="Abbas B."/>
            <person name="Sorokin D."/>
            <person name="Park H."/>
            <person name="Van Loosdrecht M."/>
            <person name="Chandran K."/>
        </authorList>
    </citation>
    <scope>NUCLEOTIDE SEQUENCE [LARGE SCALE GENOMIC DNA]</scope>
    <source>
        <strain evidence="1 2">SBR_G</strain>
    </source>
</reference>
<protein>
    <submittedName>
        <fullName evidence="1">Pentapeptide repeat-containing protein</fullName>
    </submittedName>
</protein>
<accession>A0ABX1TJQ1</accession>
<dbReference type="Gene3D" id="2.160.20.80">
    <property type="entry name" value="E3 ubiquitin-protein ligase SopA"/>
    <property type="match status" value="1"/>
</dbReference>